<dbReference type="Proteomes" id="UP001162162">
    <property type="component" value="Unassembled WGS sequence"/>
</dbReference>
<dbReference type="PANTHER" id="PTHR47331">
    <property type="entry name" value="PHD-TYPE DOMAIN-CONTAINING PROTEIN"/>
    <property type="match status" value="1"/>
</dbReference>
<dbReference type="Pfam" id="PF05380">
    <property type="entry name" value="Peptidase_A17"/>
    <property type="match status" value="1"/>
</dbReference>
<name>A0AAV8XIC0_9CUCU</name>
<sequence>MDESRAYPLASEVILHDMYIDDLVTSISDLNTARYLYQQLVYLFELGGFNLVKWCVNSKELLDYIPKEKLVPEVVNFETDCLKVLGMQWHPSMDVLFFKVNIQNRECTKRNILSTIANIFDPLGLVAPVTLYAKLLVKKLWSLHLNWDECPPPSLLEQWSHFQLELPLIDNFSVPRHIGKDNPADGLSRGMIPSVFIKK</sequence>
<protein>
    <submittedName>
        <fullName evidence="1">Uncharacterized protein</fullName>
    </submittedName>
</protein>
<comment type="caution">
    <text evidence="1">The sequence shown here is derived from an EMBL/GenBank/DDBJ whole genome shotgun (WGS) entry which is preliminary data.</text>
</comment>
<dbReference type="InterPro" id="IPR008042">
    <property type="entry name" value="Retrotrans_Pao"/>
</dbReference>
<dbReference type="EMBL" id="JAPWTK010000576">
    <property type="protein sequence ID" value="KAJ8938212.1"/>
    <property type="molecule type" value="Genomic_DNA"/>
</dbReference>
<proteinExistence type="predicted"/>
<gene>
    <name evidence="1" type="ORF">NQ318_017794</name>
</gene>
<organism evidence="1 2">
    <name type="scientific">Aromia moschata</name>
    <dbReference type="NCBI Taxonomy" id="1265417"/>
    <lineage>
        <taxon>Eukaryota</taxon>
        <taxon>Metazoa</taxon>
        <taxon>Ecdysozoa</taxon>
        <taxon>Arthropoda</taxon>
        <taxon>Hexapoda</taxon>
        <taxon>Insecta</taxon>
        <taxon>Pterygota</taxon>
        <taxon>Neoptera</taxon>
        <taxon>Endopterygota</taxon>
        <taxon>Coleoptera</taxon>
        <taxon>Polyphaga</taxon>
        <taxon>Cucujiformia</taxon>
        <taxon>Chrysomeloidea</taxon>
        <taxon>Cerambycidae</taxon>
        <taxon>Cerambycinae</taxon>
        <taxon>Callichromatini</taxon>
        <taxon>Aromia</taxon>
    </lineage>
</organism>
<accession>A0AAV8XIC0</accession>
<evidence type="ECO:0000313" key="2">
    <source>
        <dbReference type="Proteomes" id="UP001162162"/>
    </source>
</evidence>
<dbReference type="AlphaFoldDB" id="A0AAV8XIC0"/>
<keyword evidence="2" id="KW-1185">Reference proteome</keyword>
<evidence type="ECO:0000313" key="1">
    <source>
        <dbReference type="EMBL" id="KAJ8938212.1"/>
    </source>
</evidence>
<reference evidence="1" key="1">
    <citation type="journal article" date="2023" name="Insect Mol. Biol.">
        <title>Genome sequencing provides insights into the evolution of gene families encoding plant cell wall-degrading enzymes in longhorned beetles.</title>
        <authorList>
            <person name="Shin N.R."/>
            <person name="Okamura Y."/>
            <person name="Kirsch R."/>
            <person name="Pauchet Y."/>
        </authorList>
    </citation>
    <scope>NUCLEOTIDE SEQUENCE</scope>
    <source>
        <strain evidence="1">AMC_N1</strain>
    </source>
</reference>